<accession>A0A0C3GAE3</accession>
<proteinExistence type="predicted"/>
<dbReference type="InParanoid" id="A0A0C3GAE3"/>
<keyword evidence="1" id="KW-0175">Coiled coil</keyword>
<keyword evidence="3" id="KW-1185">Reference proteome</keyword>
<reference evidence="3" key="2">
    <citation type="submission" date="2015-01" db="EMBL/GenBank/DDBJ databases">
        <title>Evolutionary Origins and Diversification of the Mycorrhizal Mutualists.</title>
        <authorList>
            <consortium name="DOE Joint Genome Institute"/>
            <consortium name="Mycorrhizal Genomics Consortium"/>
            <person name="Kohler A."/>
            <person name="Kuo A."/>
            <person name="Nagy L.G."/>
            <person name="Floudas D."/>
            <person name="Copeland A."/>
            <person name="Barry K.W."/>
            <person name="Cichocki N."/>
            <person name="Veneault-Fourrey C."/>
            <person name="LaButti K."/>
            <person name="Lindquist E.A."/>
            <person name="Lipzen A."/>
            <person name="Lundell T."/>
            <person name="Morin E."/>
            <person name="Murat C."/>
            <person name="Riley R."/>
            <person name="Ohm R."/>
            <person name="Sun H."/>
            <person name="Tunlid A."/>
            <person name="Henrissat B."/>
            <person name="Grigoriev I.V."/>
            <person name="Hibbett D.S."/>
            <person name="Martin F."/>
        </authorList>
    </citation>
    <scope>NUCLEOTIDE SEQUENCE [LARGE SCALE GENOMIC DNA]</scope>
    <source>
        <strain evidence="3">Zn</strain>
    </source>
</reference>
<reference evidence="2 3" key="1">
    <citation type="submission" date="2014-04" db="EMBL/GenBank/DDBJ databases">
        <authorList>
            <consortium name="DOE Joint Genome Institute"/>
            <person name="Kuo A."/>
            <person name="Martino E."/>
            <person name="Perotto S."/>
            <person name="Kohler A."/>
            <person name="Nagy L.G."/>
            <person name="Floudas D."/>
            <person name="Copeland A."/>
            <person name="Barry K.W."/>
            <person name="Cichocki N."/>
            <person name="Veneault-Fourrey C."/>
            <person name="LaButti K."/>
            <person name="Lindquist E.A."/>
            <person name="Lipzen A."/>
            <person name="Lundell T."/>
            <person name="Morin E."/>
            <person name="Murat C."/>
            <person name="Sun H."/>
            <person name="Tunlid A."/>
            <person name="Henrissat B."/>
            <person name="Grigoriev I.V."/>
            <person name="Hibbett D.S."/>
            <person name="Martin F."/>
            <person name="Nordberg H.P."/>
            <person name="Cantor M.N."/>
            <person name="Hua S.X."/>
        </authorList>
    </citation>
    <scope>NUCLEOTIDE SEQUENCE [LARGE SCALE GENOMIC DNA]</scope>
    <source>
        <strain evidence="2 3">Zn</strain>
    </source>
</reference>
<dbReference type="HOGENOM" id="CLU_040458_0_0_1"/>
<evidence type="ECO:0000313" key="2">
    <source>
        <dbReference type="EMBL" id="KIM93145.1"/>
    </source>
</evidence>
<dbReference type="OrthoDB" id="4156714at2759"/>
<dbReference type="Proteomes" id="UP000054321">
    <property type="component" value="Unassembled WGS sequence"/>
</dbReference>
<name>A0A0C3GAE3_OIDMZ</name>
<evidence type="ECO:0000313" key="3">
    <source>
        <dbReference type="Proteomes" id="UP000054321"/>
    </source>
</evidence>
<evidence type="ECO:0000256" key="1">
    <source>
        <dbReference type="SAM" id="Coils"/>
    </source>
</evidence>
<sequence>MIRLSLSLASDKSNLEQKLHLEETEAENVRQTLQAKLCEMESEKDKIQRKYVDFLRKVQEDSFRQMESARWLPAEEEETKRNLDRLKANMRRWAREISIKDLSLLLSLERTEYDALVKDLTQVVLLENNQLPPVLFTAARSPMLLLNALLAQYVYSSLFQSPFCVYEEGGRLALESIYQPAQSGKMALTYNSVLLIVLANQRDAERWRSDTMRLLMPPLRDDNSEAEKCLRSKTEDLIAQVADQKALAFLASPAHHLINTDMRSRLTPKLQKIFSDAASLSYMLWTQRGSMRCRTLRDLTPLTFEGESAQFSADVLVKYDGNEERLAGREVTVVVHPLLEVCGSADAEDYDKWRVRAEAVVWFDNR</sequence>
<dbReference type="AlphaFoldDB" id="A0A0C3GAE3"/>
<dbReference type="EMBL" id="KN832899">
    <property type="protein sequence ID" value="KIM93145.1"/>
    <property type="molecule type" value="Genomic_DNA"/>
</dbReference>
<organism evidence="2 3">
    <name type="scientific">Oidiodendron maius (strain Zn)</name>
    <dbReference type="NCBI Taxonomy" id="913774"/>
    <lineage>
        <taxon>Eukaryota</taxon>
        <taxon>Fungi</taxon>
        <taxon>Dikarya</taxon>
        <taxon>Ascomycota</taxon>
        <taxon>Pezizomycotina</taxon>
        <taxon>Leotiomycetes</taxon>
        <taxon>Leotiomycetes incertae sedis</taxon>
        <taxon>Myxotrichaceae</taxon>
        <taxon>Oidiodendron</taxon>
    </lineage>
</organism>
<feature type="coiled-coil region" evidence="1">
    <location>
        <begin position="12"/>
        <end position="46"/>
    </location>
</feature>
<protein>
    <submittedName>
        <fullName evidence="2">Uncharacterized protein</fullName>
    </submittedName>
</protein>
<gene>
    <name evidence="2" type="ORF">OIDMADRAFT_138389</name>
</gene>